<dbReference type="Gene3D" id="1.10.8.60">
    <property type="match status" value="1"/>
</dbReference>
<evidence type="ECO:0000256" key="4">
    <source>
        <dbReference type="ARBA" id="ARBA00023125"/>
    </source>
</evidence>
<keyword evidence="5" id="KW-0804">Transcription</keyword>
<dbReference type="Pfam" id="PF00158">
    <property type="entry name" value="Sigma54_activat"/>
    <property type="match status" value="1"/>
</dbReference>
<dbReference type="InterPro" id="IPR009057">
    <property type="entry name" value="Homeodomain-like_sf"/>
</dbReference>
<sequence>MIPALILVVDDEPAMRRVLEIGLRRLGHTVRLACNGQEALNLLAEDAFDLVLTDLRMPVLDGLGLLKAMADRGLQVPALVMTAQGSVDSAVEAMKLGAQDYLQRPVDMDVLELAVRRTLAGERLRADNRYLKEQVQPSTQDFVGHSPAMREVFEQIRQVGPTRASVFITGETGSGKEVAARAVHRASDRAERLCVAVNCAALPAEMIEAELFGHQKGAFTGAIKDRVGRFELADGGTLFLDEITEMPLALQPKLLRALQEGCIERLGSSQPVPVDVRIIAACNRDPREAVRQGLLREDLYYRLNVFHLRMPALRERREDILPLAQHLALRQHHQVVFAPEVQARLLAYDWPGNVRELDNVLQRALILAGPPRQGVVQVLPSHLPADLGGQLVAPPAAAPEVAAESWAGRDSLTLSDAVADLEASLIAEALRRSGDNKRRAAALLGISERALWYKLGRTRVAS</sequence>
<dbReference type="PROSITE" id="PS00676">
    <property type="entry name" value="SIGMA54_INTERACT_2"/>
    <property type="match status" value="1"/>
</dbReference>
<dbReference type="Gene3D" id="3.40.50.300">
    <property type="entry name" value="P-loop containing nucleotide triphosphate hydrolases"/>
    <property type="match status" value="1"/>
</dbReference>
<dbReference type="PROSITE" id="PS00688">
    <property type="entry name" value="SIGMA54_INTERACT_3"/>
    <property type="match status" value="1"/>
</dbReference>
<dbReference type="CDD" id="cd00009">
    <property type="entry name" value="AAA"/>
    <property type="match status" value="1"/>
</dbReference>
<dbReference type="InterPro" id="IPR003593">
    <property type="entry name" value="AAA+_ATPase"/>
</dbReference>
<dbReference type="SMART" id="SM00382">
    <property type="entry name" value="AAA"/>
    <property type="match status" value="1"/>
</dbReference>
<feature type="domain" description="Sigma-54 factor interaction" evidence="7">
    <location>
        <begin position="142"/>
        <end position="366"/>
    </location>
</feature>
<dbReference type="PROSITE" id="PS50110">
    <property type="entry name" value="RESPONSE_REGULATORY"/>
    <property type="match status" value="1"/>
</dbReference>
<feature type="domain" description="Response regulatory" evidence="8">
    <location>
        <begin position="5"/>
        <end position="119"/>
    </location>
</feature>
<dbReference type="SUPFAM" id="SSF52172">
    <property type="entry name" value="CheY-like"/>
    <property type="match status" value="1"/>
</dbReference>
<keyword evidence="4" id="KW-0238">DNA-binding</keyword>
<name>A0ABW7H962_9BURK</name>
<protein>
    <submittedName>
        <fullName evidence="9">Sigma-54-dependent transcriptional regulator</fullName>
    </submittedName>
</protein>
<comment type="caution">
    <text evidence="9">The sequence shown here is derived from an EMBL/GenBank/DDBJ whole genome shotgun (WGS) entry which is preliminary data.</text>
</comment>
<evidence type="ECO:0000259" key="8">
    <source>
        <dbReference type="PROSITE" id="PS50110"/>
    </source>
</evidence>
<reference evidence="9 10" key="1">
    <citation type="submission" date="2024-08" db="EMBL/GenBank/DDBJ databases">
        <authorList>
            <person name="Lu H."/>
        </authorList>
    </citation>
    <scope>NUCLEOTIDE SEQUENCE [LARGE SCALE GENOMIC DNA]</scope>
    <source>
        <strain evidence="9 10">BYS78W</strain>
    </source>
</reference>
<evidence type="ECO:0000256" key="2">
    <source>
        <dbReference type="ARBA" id="ARBA00022840"/>
    </source>
</evidence>
<accession>A0ABW7H962</accession>
<evidence type="ECO:0000256" key="6">
    <source>
        <dbReference type="PROSITE-ProRule" id="PRU00169"/>
    </source>
</evidence>
<keyword evidence="2" id="KW-0067">ATP-binding</keyword>
<organism evidence="9 10">
    <name type="scientific">Pelomonas candidula</name>
    <dbReference type="NCBI Taxonomy" id="3299025"/>
    <lineage>
        <taxon>Bacteria</taxon>
        <taxon>Pseudomonadati</taxon>
        <taxon>Pseudomonadota</taxon>
        <taxon>Betaproteobacteria</taxon>
        <taxon>Burkholderiales</taxon>
        <taxon>Sphaerotilaceae</taxon>
        <taxon>Roseateles</taxon>
    </lineage>
</organism>
<dbReference type="InterPro" id="IPR025943">
    <property type="entry name" value="Sigma_54_int_dom_ATP-bd_2"/>
</dbReference>
<gene>
    <name evidence="9" type="ORF">ACG04R_05980</name>
</gene>
<feature type="modified residue" description="4-aspartylphosphate" evidence="6">
    <location>
        <position position="54"/>
    </location>
</feature>
<keyword evidence="1" id="KW-0547">Nucleotide-binding</keyword>
<dbReference type="Pfam" id="PF00072">
    <property type="entry name" value="Response_reg"/>
    <property type="match status" value="1"/>
</dbReference>
<dbReference type="PROSITE" id="PS50045">
    <property type="entry name" value="SIGMA54_INTERACT_4"/>
    <property type="match status" value="1"/>
</dbReference>
<dbReference type="RefSeq" id="WP_394407199.1">
    <property type="nucleotide sequence ID" value="NZ_JBIGIC010000002.1"/>
</dbReference>
<dbReference type="SUPFAM" id="SSF46689">
    <property type="entry name" value="Homeodomain-like"/>
    <property type="match status" value="1"/>
</dbReference>
<dbReference type="InterPro" id="IPR025944">
    <property type="entry name" value="Sigma_54_int_dom_CS"/>
</dbReference>
<dbReference type="PRINTS" id="PR01590">
    <property type="entry name" value="HTHFIS"/>
</dbReference>
<dbReference type="EMBL" id="JBIGIC010000002">
    <property type="protein sequence ID" value="MFG6486213.1"/>
    <property type="molecule type" value="Genomic_DNA"/>
</dbReference>
<dbReference type="InterPro" id="IPR002078">
    <property type="entry name" value="Sigma_54_int"/>
</dbReference>
<dbReference type="Pfam" id="PF02954">
    <property type="entry name" value="HTH_8"/>
    <property type="match status" value="1"/>
</dbReference>
<dbReference type="Gene3D" id="1.10.10.60">
    <property type="entry name" value="Homeodomain-like"/>
    <property type="match status" value="1"/>
</dbReference>
<dbReference type="SUPFAM" id="SSF52540">
    <property type="entry name" value="P-loop containing nucleoside triphosphate hydrolases"/>
    <property type="match status" value="1"/>
</dbReference>
<dbReference type="PANTHER" id="PTHR32071">
    <property type="entry name" value="TRANSCRIPTIONAL REGULATORY PROTEIN"/>
    <property type="match status" value="1"/>
</dbReference>
<evidence type="ECO:0000256" key="5">
    <source>
        <dbReference type="ARBA" id="ARBA00023163"/>
    </source>
</evidence>
<evidence type="ECO:0000256" key="1">
    <source>
        <dbReference type="ARBA" id="ARBA00022741"/>
    </source>
</evidence>
<dbReference type="Pfam" id="PF25601">
    <property type="entry name" value="AAA_lid_14"/>
    <property type="match status" value="1"/>
</dbReference>
<keyword evidence="3" id="KW-0805">Transcription regulation</keyword>
<dbReference type="InterPro" id="IPR002197">
    <property type="entry name" value="HTH_Fis"/>
</dbReference>
<dbReference type="Proteomes" id="UP001606134">
    <property type="component" value="Unassembled WGS sequence"/>
</dbReference>
<dbReference type="Gene3D" id="3.40.50.2300">
    <property type="match status" value="1"/>
</dbReference>
<dbReference type="InterPro" id="IPR011006">
    <property type="entry name" value="CheY-like_superfamily"/>
</dbReference>
<proteinExistence type="predicted"/>
<keyword evidence="10" id="KW-1185">Reference proteome</keyword>
<dbReference type="InterPro" id="IPR027417">
    <property type="entry name" value="P-loop_NTPase"/>
</dbReference>
<evidence type="ECO:0000259" key="7">
    <source>
        <dbReference type="PROSITE" id="PS50045"/>
    </source>
</evidence>
<evidence type="ECO:0000313" key="9">
    <source>
        <dbReference type="EMBL" id="MFG6486213.1"/>
    </source>
</evidence>
<dbReference type="InterPro" id="IPR058031">
    <property type="entry name" value="AAA_lid_NorR"/>
</dbReference>
<evidence type="ECO:0000313" key="10">
    <source>
        <dbReference type="Proteomes" id="UP001606134"/>
    </source>
</evidence>
<keyword evidence="6" id="KW-0597">Phosphoprotein</keyword>
<dbReference type="InterPro" id="IPR001789">
    <property type="entry name" value="Sig_transdc_resp-reg_receiver"/>
</dbReference>
<dbReference type="SMART" id="SM00448">
    <property type="entry name" value="REC"/>
    <property type="match status" value="1"/>
</dbReference>
<evidence type="ECO:0000256" key="3">
    <source>
        <dbReference type="ARBA" id="ARBA00023015"/>
    </source>
</evidence>